<dbReference type="GO" id="GO:0005737">
    <property type="term" value="C:cytoplasm"/>
    <property type="evidence" value="ECO:0007669"/>
    <property type="project" value="UniProtKB-SubCell"/>
</dbReference>
<comment type="similarity">
    <text evidence="4">Belongs to the UDP-glycosyltransferase family.</text>
</comment>
<dbReference type="Pfam" id="PF00201">
    <property type="entry name" value="UDPGT"/>
    <property type="match status" value="1"/>
</dbReference>
<dbReference type="Proteomes" id="UP000198287">
    <property type="component" value="Unassembled WGS sequence"/>
</dbReference>
<dbReference type="PROSITE" id="PS00674">
    <property type="entry name" value="AAA"/>
    <property type="match status" value="1"/>
</dbReference>
<evidence type="ECO:0000256" key="12">
    <source>
        <dbReference type="SAM" id="MobiDB-lite"/>
    </source>
</evidence>
<feature type="signal peptide" evidence="13">
    <location>
        <begin position="1"/>
        <end position="19"/>
    </location>
</feature>
<dbReference type="FunFam" id="2.40.50.140:FF:000067">
    <property type="entry name" value="26S protease regulatory subunit 4"/>
    <property type="match status" value="1"/>
</dbReference>
<comment type="similarity">
    <text evidence="3">Belongs to the AAA ATPase family.</text>
</comment>
<evidence type="ECO:0000313" key="15">
    <source>
        <dbReference type="EMBL" id="OXA59486.1"/>
    </source>
</evidence>
<keyword evidence="9" id="KW-0067">ATP-binding</keyword>
<dbReference type="Gene3D" id="3.40.50.300">
    <property type="entry name" value="P-loop containing nucleotide triphosphate hydrolases"/>
    <property type="match status" value="1"/>
</dbReference>
<keyword evidence="7" id="KW-0808">Transferase</keyword>
<reference evidence="15 16" key="1">
    <citation type="submission" date="2015-12" db="EMBL/GenBank/DDBJ databases">
        <title>The genome of Folsomia candida.</title>
        <authorList>
            <person name="Faddeeva A."/>
            <person name="Derks M.F."/>
            <person name="Anvar Y."/>
            <person name="Smit S."/>
            <person name="Van Straalen N."/>
            <person name="Roelofs D."/>
        </authorList>
    </citation>
    <scope>NUCLEOTIDE SEQUENCE [LARGE SCALE GENOMIC DNA]</scope>
    <source>
        <strain evidence="15 16">VU population</strain>
        <tissue evidence="15">Whole body</tissue>
    </source>
</reference>
<dbReference type="FunFam" id="3.40.50.2000:FF:000021">
    <property type="entry name" value="UDP-glucuronosyltransferase"/>
    <property type="match status" value="1"/>
</dbReference>
<feature type="compositionally biased region" description="Basic and acidic residues" evidence="12">
    <location>
        <begin position="569"/>
        <end position="588"/>
    </location>
</feature>
<dbReference type="GO" id="GO:0005634">
    <property type="term" value="C:nucleus"/>
    <property type="evidence" value="ECO:0007669"/>
    <property type="project" value="UniProtKB-SubCell"/>
</dbReference>
<evidence type="ECO:0000256" key="9">
    <source>
        <dbReference type="ARBA" id="ARBA00022840"/>
    </source>
</evidence>
<dbReference type="InterPro" id="IPR035595">
    <property type="entry name" value="UDP_glycos_trans_CS"/>
</dbReference>
<dbReference type="InterPro" id="IPR003960">
    <property type="entry name" value="ATPase_AAA_CS"/>
</dbReference>
<evidence type="ECO:0000256" key="10">
    <source>
        <dbReference type="ARBA" id="ARBA00022942"/>
    </source>
</evidence>
<keyword evidence="6" id="KW-0328">Glycosyltransferase</keyword>
<dbReference type="InterPro" id="IPR041569">
    <property type="entry name" value="AAA_lid_3"/>
</dbReference>
<dbReference type="SUPFAM" id="SSF52540">
    <property type="entry name" value="P-loop containing nucleoside triphosphate hydrolases"/>
    <property type="match status" value="1"/>
</dbReference>
<dbReference type="Pfam" id="PF16450">
    <property type="entry name" value="Prot_ATP_ID_OB_C"/>
    <property type="match status" value="1"/>
</dbReference>
<keyword evidence="5" id="KW-0963">Cytoplasm</keyword>
<evidence type="ECO:0000313" key="16">
    <source>
        <dbReference type="Proteomes" id="UP000198287"/>
    </source>
</evidence>
<evidence type="ECO:0000256" key="3">
    <source>
        <dbReference type="ARBA" id="ARBA00006914"/>
    </source>
</evidence>
<dbReference type="FunFam" id="3.40.50.300:FF:000039">
    <property type="entry name" value="26S proteasome regulatory subunit 4"/>
    <property type="match status" value="1"/>
</dbReference>
<dbReference type="AlphaFoldDB" id="A0A226ESC3"/>
<dbReference type="PROSITE" id="PS00375">
    <property type="entry name" value="UDPGT"/>
    <property type="match status" value="1"/>
</dbReference>
<comment type="subcellular location">
    <subcellularLocation>
        <location evidence="2">Cytoplasm</location>
    </subcellularLocation>
    <subcellularLocation>
        <location evidence="1">Nucleus</location>
    </subcellularLocation>
</comment>
<dbReference type="InterPro" id="IPR012340">
    <property type="entry name" value="NA-bd_OB-fold"/>
</dbReference>
<evidence type="ECO:0000256" key="11">
    <source>
        <dbReference type="ARBA" id="ARBA00023242"/>
    </source>
</evidence>
<evidence type="ECO:0000256" key="1">
    <source>
        <dbReference type="ARBA" id="ARBA00004123"/>
    </source>
</evidence>
<dbReference type="Gene3D" id="3.40.50.2000">
    <property type="entry name" value="Glycogen Phosphorylase B"/>
    <property type="match status" value="2"/>
</dbReference>
<dbReference type="GO" id="GO:0008194">
    <property type="term" value="F:UDP-glycosyltransferase activity"/>
    <property type="evidence" value="ECO:0007669"/>
    <property type="project" value="InterPro"/>
</dbReference>
<evidence type="ECO:0000256" key="13">
    <source>
        <dbReference type="SAM" id="SignalP"/>
    </source>
</evidence>
<dbReference type="Pfam" id="PF17862">
    <property type="entry name" value="AAA_lid_3"/>
    <property type="match status" value="1"/>
</dbReference>
<evidence type="ECO:0000256" key="7">
    <source>
        <dbReference type="ARBA" id="ARBA00022679"/>
    </source>
</evidence>
<dbReference type="Pfam" id="PF00004">
    <property type="entry name" value="AAA"/>
    <property type="match status" value="1"/>
</dbReference>
<dbReference type="InterPro" id="IPR027417">
    <property type="entry name" value="P-loop_NTPase"/>
</dbReference>
<dbReference type="EMBL" id="LNIX01000002">
    <property type="protein sequence ID" value="OXA59486.1"/>
    <property type="molecule type" value="Genomic_DNA"/>
</dbReference>
<evidence type="ECO:0000256" key="8">
    <source>
        <dbReference type="ARBA" id="ARBA00022741"/>
    </source>
</evidence>
<keyword evidence="10" id="KW-0647">Proteasome</keyword>
<dbReference type="InterPro" id="IPR050221">
    <property type="entry name" value="26S_Proteasome_ATPase"/>
</dbReference>
<dbReference type="STRING" id="158441.A0A226ESC3"/>
<dbReference type="OrthoDB" id="5835829at2759"/>
<feature type="domain" description="AAA+ ATPase" evidence="14">
    <location>
        <begin position="703"/>
        <end position="842"/>
    </location>
</feature>
<feature type="region of interest" description="Disordered" evidence="12">
    <location>
        <begin position="569"/>
        <end position="591"/>
    </location>
</feature>
<evidence type="ECO:0000256" key="4">
    <source>
        <dbReference type="ARBA" id="ARBA00009995"/>
    </source>
</evidence>
<feature type="region of interest" description="Disordered" evidence="12">
    <location>
        <begin position="493"/>
        <end position="536"/>
    </location>
</feature>
<keyword evidence="16" id="KW-1185">Reference proteome</keyword>
<comment type="caution">
    <text evidence="15">The sequence shown here is derived from an EMBL/GenBank/DDBJ whole genome shotgun (WGS) entry which is preliminary data.</text>
</comment>
<dbReference type="PANTHER" id="PTHR23073">
    <property type="entry name" value="26S PROTEASOME REGULATORY SUBUNIT"/>
    <property type="match status" value="1"/>
</dbReference>
<dbReference type="GO" id="GO:0005524">
    <property type="term" value="F:ATP binding"/>
    <property type="evidence" value="ECO:0007669"/>
    <property type="project" value="UniProtKB-KW"/>
</dbReference>
<evidence type="ECO:0000259" key="14">
    <source>
        <dbReference type="SMART" id="SM00382"/>
    </source>
</evidence>
<dbReference type="CDD" id="cd03784">
    <property type="entry name" value="GT1_Gtf-like"/>
    <property type="match status" value="1"/>
</dbReference>
<dbReference type="GO" id="GO:0000502">
    <property type="term" value="C:proteasome complex"/>
    <property type="evidence" value="ECO:0007669"/>
    <property type="project" value="UniProtKB-KW"/>
</dbReference>
<accession>A0A226ESC3</accession>
<feature type="compositionally biased region" description="Basic and acidic residues" evidence="12">
    <location>
        <begin position="499"/>
        <end position="511"/>
    </location>
</feature>
<evidence type="ECO:0000256" key="2">
    <source>
        <dbReference type="ARBA" id="ARBA00004496"/>
    </source>
</evidence>
<keyword evidence="13" id="KW-0732">Signal</keyword>
<dbReference type="SMART" id="SM00382">
    <property type="entry name" value="AAA"/>
    <property type="match status" value="1"/>
</dbReference>
<dbReference type="InterPro" id="IPR003959">
    <property type="entry name" value="ATPase_AAA_core"/>
</dbReference>
<gene>
    <name evidence="15" type="ORF">Fcan01_04430</name>
</gene>
<dbReference type="CDD" id="cd19502">
    <property type="entry name" value="RecA-like_PAN_like"/>
    <property type="match status" value="1"/>
</dbReference>
<protein>
    <recommendedName>
        <fullName evidence="14">AAA+ ATPase domain-containing protein</fullName>
    </recommendedName>
</protein>
<proteinExistence type="inferred from homology"/>
<dbReference type="Gene3D" id="1.10.8.60">
    <property type="match status" value="1"/>
</dbReference>
<dbReference type="InterPro" id="IPR032501">
    <property type="entry name" value="Prot_ATP_ID_OB_2nd"/>
</dbReference>
<keyword evidence="11" id="KW-0539">Nucleus</keyword>
<sequence length="925" mass="104720">MKTSILFLITALLCTFTNSEKILVLSFFASKSHKITYMPLLEALAAKGHQVTMITCVKPDKEIKNLKEVYTFDVQTELFDKFDALKLKQENKSFNPLEMIGHFQEGCFTTYQLPQVKEVISQEYDLVFMQPAMNECALGIVHKMKAPLVIFMPASVPSFIAARIGNPLPPSFVPHIMLGYSPTMTFYERFINFGMNVVYDVGIWLIYDPAMESVYRKEFGDETIPSLATILGNASLILSNGHFSITGPKPYLPDIIDVGGIHSKPAKKLPEELEKFVTKKGSKGFIYFSLGSVIKTDSMLEDRRKMLLKVFAKFKDYQIVWKWNDEKMADKPENVYLSRWLPQQDLLGHKDARLFITHCGGGGTEEAIYHGVPLLGMPIMGDQPMNAKLAKRLGIIHEIDWNELTEENLTNGIKEVLTNPVYRDNVKRLSTVFRDQIDDPLTRAVYWIEYVVRHKGAPQLRSAARKLNYFQYHSYDVIGTYLILIFVGQNQSNAPGGSGDRKGDKEKKRYEPPVPTRVGKRRKKAKGPDAAQKLPQVTPHQRCRLKLLKQERIKDYLLMEEEFIKNQERLKPQDEKNEEERSKVDDLRGTPMSVGSLEEIIDDNHAIVSTSVGSEHYVSILSFVDKDQLEPGCAVLLNHKVHAVVGVLSDDTDPMVTVMKLEKAPQETYADIGGLDTQIQEIKESVELPLTHPEYYEEMGIRPPKGVILYGPPGTGKTLLAKAVANQTSATFLRVVGSELIQKYLGDGPKLVRELFRVAEEHAPSIVFIDEIDAVGTKRYDSNSGGEREIQRTMLELLNQLDGFDSRGDVKVIMATNRIETLDPALIRPGRIDRKIEFPLPDEKTKRRIFSIHTARMTLAPDVHLDDLVMSKDDLSGADIKAICTEAGLMALRERRMRVTNEDFKKSKENVLYRKKEGTPEGLYL</sequence>
<keyword evidence="8" id="KW-0547">Nucleotide-binding</keyword>
<evidence type="ECO:0000256" key="6">
    <source>
        <dbReference type="ARBA" id="ARBA00022676"/>
    </source>
</evidence>
<evidence type="ECO:0000256" key="5">
    <source>
        <dbReference type="ARBA" id="ARBA00022490"/>
    </source>
</evidence>
<dbReference type="GO" id="GO:0016887">
    <property type="term" value="F:ATP hydrolysis activity"/>
    <property type="evidence" value="ECO:0007669"/>
    <property type="project" value="InterPro"/>
</dbReference>
<feature type="chain" id="PRO_5013302433" description="AAA+ ATPase domain-containing protein" evidence="13">
    <location>
        <begin position="20"/>
        <end position="925"/>
    </location>
</feature>
<dbReference type="SUPFAM" id="SSF53756">
    <property type="entry name" value="UDP-Glycosyltransferase/glycogen phosphorylase"/>
    <property type="match status" value="1"/>
</dbReference>
<name>A0A226ESC3_FOLCA</name>
<organism evidence="15 16">
    <name type="scientific">Folsomia candida</name>
    <name type="common">Springtail</name>
    <dbReference type="NCBI Taxonomy" id="158441"/>
    <lineage>
        <taxon>Eukaryota</taxon>
        <taxon>Metazoa</taxon>
        <taxon>Ecdysozoa</taxon>
        <taxon>Arthropoda</taxon>
        <taxon>Hexapoda</taxon>
        <taxon>Collembola</taxon>
        <taxon>Entomobryomorpha</taxon>
        <taxon>Isotomoidea</taxon>
        <taxon>Isotomidae</taxon>
        <taxon>Proisotominae</taxon>
        <taxon>Folsomia</taxon>
    </lineage>
</organism>
<dbReference type="Gene3D" id="2.40.50.140">
    <property type="entry name" value="Nucleic acid-binding proteins"/>
    <property type="match status" value="1"/>
</dbReference>
<dbReference type="InterPro" id="IPR003593">
    <property type="entry name" value="AAA+_ATPase"/>
</dbReference>
<dbReference type="InterPro" id="IPR002213">
    <property type="entry name" value="UDP_glucos_trans"/>
</dbReference>
<dbReference type="FunFam" id="1.10.8.60:FF:000007">
    <property type="entry name" value="26S proteasome regulatory subunit 4"/>
    <property type="match status" value="1"/>
</dbReference>